<organism evidence="7 8">
    <name type="scientific">Chara braunii</name>
    <name type="common">Braun's stonewort</name>
    <dbReference type="NCBI Taxonomy" id="69332"/>
    <lineage>
        <taxon>Eukaryota</taxon>
        <taxon>Viridiplantae</taxon>
        <taxon>Streptophyta</taxon>
        <taxon>Charophyceae</taxon>
        <taxon>Charales</taxon>
        <taxon>Characeae</taxon>
        <taxon>Chara</taxon>
    </lineage>
</organism>
<dbReference type="Gene3D" id="1.10.8.60">
    <property type="match status" value="1"/>
</dbReference>
<evidence type="ECO:0000256" key="3">
    <source>
        <dbReference type="ARBA" id="ARBA00022840"/>
    </source>
</evidence>
<dbReference type="PANTHER" id="PTHR46765">
    <property type="entry name" value="P-LOOP CONTAINING NUCLEOSIDE TRIPHOSPHATE HYDROLASES SUPERFAMILY PROTEIN"/>
    <property type="match status" value="1"/>
</dbReference>
<keyword evidence="4" id="KW-0238">DNA-binding</keyword>
<keyword evidence="6" id="KW-0131">Cell cycle</keyword>
<evidence type="ECO:0000256" key="1">
    <source>
        <dbReference type="ARBA" id="ARBA00004123"/>
    </source>
</evidence>
<comment type="subcellular location">
    <subcellularLocation>
        <location evidence="1">Nucleus</location>
    </subcellularLocation>
</comment>
<dbReference type="OrthoDB" id="2195431at2759"/>
<evidence type="ECO:0000313" key="8">
    <source>
        <dbReference type="Proteomes" id="UP000265515"/>
    </source>
</evidence>
<dbReference type="Gramene" id="GBG89591">
    <property type="protein sequence ID" value="GBG89591"/>
    <property type="gene ID" value="CBR_g49381"/>
</dbReference>
<evidence type="ECO:0000256" key="4">
    <source>
        <dbReference type="ARBA" id="ARBA00023125"/>
    </source>
</evidence>
<evidence type="ECO:0000256" key="5">
    <source>
        <dbReference type="ARBA" id="ARBA00023242"/>
    </source>
</evidence>
<gene>
    <name evidence="7" type="ORF">CBR_g49381</name>
</gene>
<dbReference type="AlphaFoldDB" id="A0A388M4W2"/>
<dbReference type="EMBL" id="BFEA01000747">
    <property type="protein sequence ID" value="GBG89591.1"/>
    <property type="molecule type" value="Genomic_DNA"/>
</dbReference>
<dbReference type="GO" id="GO:0005524">
    <property type="term" value="F:ATP binding"/>
    <property type="evidence" value="ECO:0007669"/>
    <property type="project" value="UniProtKB-KW"/>
</dbReference>
<keyword evidence="5" id="KW-0539">Nucleus</keyword>
<keyword evidence="8" id="KW-1185">Reference proteome</keyword>
<dbReference type="PANTHER" id="PTHR46765:SF1">
    <property type="entry name" value="P-LOOP CONTAINING NUCLEOSIDE TRIPHOSPHATE HYDROLASES SUPERFAMILY PROTEIN"/>
    <property type="match status" value="1"/>
</dbReference>
<accession>A0A388M4W2</accession>
<keyword evidence="3" id="KW-0067">ATP-binding</keyword>
<proteinExistence type="predicted"/>
<comment type="caution">
    <text evidence="7">The sequence shown here is derived from an EMBL/GenBank/DDBJ whole genome shotgun (WGS) entry which is preliminary data.</text>
</comment>
<dbReference type="Proteomes" id="UP000265515">
    <property type="component" value="Unassembled WGS sequence"/>
</dbReference>
<evidence type="ECO:0000256" key="6">
    <source>
        <dbReference type="ARBA" id="ARBA00023306"/>
    </source>
</evidence>
<dbReference type="STRING" id="69332.A0A388M4W2"/>
<dbReference type="GO" id="GO:0005634">
    <property type="term" value="C:nucleus"/>
    <property type="evidence" value="ECO:0007669"/>
    <property type="project" value="UniProtKB-SubCell"/>
</dbReference>
<dbReference type="InterPro" id="IPR047854">
    <property type="entry name" value="RFC_lid"/>
</dbReference>
<protein>
    <submittedName>
        <fullName evidence="7">Uncharacterized protein</fullName>
    </submittedName>
</protein>
<dbReference type="CDD" id="cd18140">
    <property type="entry name" value="HLD_clamp_RFC"/>
    <property type="match status" value="1"/>
</dbReference>
<dbReference type="InterPro" id="IPR053016">
    <property type="entry name" value="CTF18-RFC_complex"/>
</dbReference>
<sequence>MPGARRDLTIPRYLLVRDTPEEDLIKSAARLLRVRDETPIDWFSFIGLLRSGEGFFPNTRADFRANTARTSDELYGYTLIFAFTQPSISRMANRLKTICSLENYKTDMRGLNALSEHTECDIRACLNTLQFLKRKGTPLSEVRRVPTPHTIH</sequence>
<evidence type="ECO:0000313" key="7">
    <source>
        <dbReference type="EMBL" id="GBG89591.1"/>
    </source>
</evidence>
<name>A0A388M4W2_CHABU</name>
<keyword evidence="2" id="KW-0547">Nucleotide-binding</keyword>
<reference evidence="7 8" key="1">
    <citation type="journal article" date="2018" name="Cell">
        <title>The Chara Genome: Secondary Complexity and Implications for Plant Terrestrialization.</title>
        <authorList>
            <person name="Nishiyama T."/>
            <person name="Sakayama H."/>
            <person name="Vries J.D."/>
            <person name="Buschmann H."/>
            <person name="Saint-Marcoux D."/>
            <person name="Ullrich K.K."/>
            <person name="Haas F.B."/>
            <person name="Vanderstraeten L."/>
            <person name="Becker D."/>
            <person name="Lang D."/>
            <person name="Vosolsobe S."/>
            <person name="Rombauts S."/>
            <person name="Wilhelmsson P.K.I."/>
            <person name="Janitza P."/>
            <person name="Kern R."/>
            <person name="Heyl A."/>
            <person name="Rumpler F."/>
            <person name="Villalobos L.I.A.C."/>
            <person name="Clay J.M."/>
            <person name="Skokan R."/>
            <person name="Toyoda A."/>
            <person name="Suzuki Y."/>
            <person name="Kagoshima H."/>
            <person name="Schijlen E."/>
            <person name="Tajeshwar N."/>
            <person name="Catarino B."/>
            <person name="Hetherington A.J."/>
            <person name="Saltykova A."/>
            <person name="Bonnot C."/>
            <person name="Breuninger H."/>
            <person name="Symeonidi A."/>
            <person name="Radhakrishnan G.V."/>
            <person name="Van Nieuwerburgh F."/>
            <person name="Deforce D."/>
            <person name="Chang C."/>
            <person name="Karol K.G."/>
            <person name="Hedrich R."/>
            <person name="Ulvskov P."/>
            <person name="Glockner G."/>
            <person name="Delwiche C.F."/>
            <person name="Petrasek J."/>
            <person name="Van de Peer Y."/>
            <person name="Friml J."/>
            <person name="Beilby M."/>
            <person name="Dolan L."/>
            <person name="Kohara Y."/>
            <person name="Sugano S."/>
            <person name="Fujiyama A."/>
            <person name="Delaux P.-M."/>
            <person name="Quint M."/>
            <person name="TheiBen G."/>
            <person name="Hagemann M."/>
            <person name="Harholt J."/>
            <person name="Dunand C."/>
            <person name="Zachgo S."/>
            <person name="Langdale J."/>
            <person name="Maumus F."/>
            <person name="Straeten D.V.D."/>
            <person name="Gould S.B."/>
            <person name="Rensing S.A."/>
        </authorList>
    </citation>
    <scope>NUCLEOTIDE SEQUENCE [LARGE SCALE GENOMIC DNA]</scope>
    <source>
        <strain evidence="7 8">S276</strain>
    </source>
</reference>
<evidence type="ECO:0000256" key="2">
    <source>
        <dbReference type="ARBA" id="ARBA00022741"/>
    </source>
</evidence>
<dbReference type="GO" id="GO:0003677">
    <property type="term" value="F:DNA binding"/>
    <property type="evidence" value="ECO:0007669"/>
    <property type="project" value="UniProtKB-KW"/>
</dbReference>